<reference evidence="10 11" key="1">
    <citation type="journal article" date="2015" name="Stand. Genomic Sci.">
        <title>Genomic Encyclopedia of Bacterial and Archaeal Type Strains, Phase III: the genomes of soil and plant-associated and newly described type strains.</title>
        <authorList>
            <person name="Whitman W.B."/>
            <person name="Woyke T."/>
            <person name="Klenk H.P."/>
            <person name="Zhou Y."/>
            <person name="Lilburn T.G."/>
            <person name="Beck B.J."/>
            <person name="De Vos P."/>
            <person name="Vandamme P."/>
            <person name="Eisen J.A."/>
            <person name="Garrity G."/>
            <person name="Hugenholtz P."/>
            <person name="Kyrpides N.C."/>
        </authorList>
    </citation>
    <scope>NUCLEOTIDE SEQUENCE [LARGE SCALE GENOMIC DNA]</scope>
    <source>
        <strain evidence="10 11">CGMCC 1.10685</strain>
    </source>
</reference>
<dbReference type="AlphaFoldDB" id="A0A562PTE5"/>
<evidence type="ECO:0000313" key="9">
    <source>
        <dbReference type="EMBL" id="QGZ39336.1"/>
    </source>
</evidence>
<evidence type="ECO:0000256" key="5">
    <source>
        <dbReference type="ARBA" id="ARBA00022691"/>
    </source>
</evidence>
<organism evidence="10 11">
    <name type="scientific">Pseudoduganella flava</name>
    <dbReference type="NCBI Taxonomy" id="871742"/>
    <lineage>
        <taxon>Bacteria</taxon>
        <taxon>Pseudomonadati</taxon>
        <taxon>Pseudomonadota</taxon>
        <taxon>Betaproteobacteria</taxon>
        <taxon>Burkholderiales</taxon>
        <taxon>Oxalobacteraceae</taxon>
        <taxon>Telluria group</taxon>
        <taxon>Pseudoduganella</taxon>
    </lineage>
</organism>
<reference evidence="9 12" key="3">
    <citation type="submission" date="2019-12" db="EMBL/GenBank/DDBJ databases">
        <title>Draft Genome Sequences of Six Type Strains of the Genus Massilia.</title>
        <authorList>
            <person name="Miess H."/>
            <person name="Frediansyah A."/>
            <person name="Goeker M."/>
            <person name="Gross H."/>
        </authorList>
    </citation>
    <scope>NUCLEOTIDE SEQUENCE [LARGE SCALE GENOMIC DNA]</scope>
    <source>
        <strain evidence="9 12">DSM 26639</strain>
    </source>
</reference>
<dbReference type="InterPro" id="IPR011639">
    <property type="entry name" value="MethylTrfase_TaqI-like_dom"/>
</dbReference>
<feature type="domain" description="Type II methyltransferase M.Eco57I C-terminal" evidence="8">
    <location>
        <begin position="336"/>
        <end position="537"/>
    </location>
</feature>
<keyword evidence="4" id="KW-0808">Transferase</keyword>
<keyword evidence="12" id="KW-1185">Reference proteome</keyword>
<comment type="catalytic activity">
    <reaction evidence="6">
        <text>a 2'-deoxyadenosine in DNA + S-adenosyl-L-methionine = an N(6)-methyl-2'-deoxyadenosine in DNA + S-adenosyl-L-homocysteine + H(+)</text>
        <dbReference type="Rhea" id="RHEA:15197"/>
        <dbReference type="Rhea" id="RHEA-COMP:12418"/>
        <dbReference type="Rhea" id="RHEA-COMP:12419"/>
        <dbReference type="ChEBI" id="CHEBI:15378"/>
        <dbReference type="ChEBI" id="CHEBI:57856"/>
        <dbReference type="ChEBI" id="CHEBI:59789"/>
        <dbReference type="ChEBI" id="CHEBI:90615"/>
        <dbReference type="ChEBI" id="CHEBI:90616"/>
        <dbReference type="EC" id="2.1.1.72"/>
    </reaction>
</comment>
<evidence type="ECO:0000256" key="1">
    <source>
        <dbReference type="ARBA" id="ARBA00006594"/>
    </source>
</evidence>
<evidence type="ECO:0000256" key="3">
    <source>
        <dbReference type="ARBA" id="ARBA00022603"/>
    </source>
</evidence>
<dbReference type="PANTHER" id="PTHR33841:SF5">
    <property type="entry name" value="DNA METHYLASE (MODIFICATION METHYLASE) (METHYLTRANSFERASE)-RELATED"/>
    <property type="match status" value="1"/>
</dbReference>
<dbReference type="OrthoDB" id="32195at2"/>
<dbReference type="REBASE" id="368069">
    <property type="entry name" value="M.Mfl26639ORF9945P"/>
</dbReference>
<dbReference type="GO" id="GO:0006304">
    <property type="term" value="P:DNA modification"/>
    <property type="evidence" value="ECO:0007669"/>
    <property type="project" value="InterPro"/>
</dbReference>
<gene>
    <name evidence="9" type="ORF">GO485_09945</name>
    <name evidence="10" type="ORF">IP92_02415</name>
</gene>
<comment type="similarity">
    <text evidence="1">Belongs to the N(4)/N(6)-methyltransferase family.</text>
</comment>
<dbReference type="EC" id="2.1.1.72" evidence="2"/>
<dbReference type="Gene3D" id="3.40.50.150">
    <property type="entry name" value="Vaccinia Virus protein VP39"/>
    <property type="match status" value="1"/>
</dbReference>
<dbReference type="PANTHER" id="PTHR33841">
    <property type="entry name" value="DNA METHYLTRANSFERASE YEEA-RELATED"/>
    <property type="match status" value="1"/>
</dbReference>
<keyword evidence="5" id="KW-0949">S-adenosyl-L-methionine</keyword>
<evidence type="ECO:0000313" key="12">
    <source>
        <dbReference type="Proteomes" id="UP000437862"/>
    </source>
</evidence>
<dbReference type="GO" id="GO:0009007">
    <property type="term" value="F:site-specific DNA-methyltransferase (adenine-specific) activity"/>
    <property type="evidence" value="ECO:0007669"/>
    <property type="project" value="UniProtKB-EC"/>
</dbReference>
<accession>A0A562PTE5</accession>
<reference evidence="10" key="2">
    <citation type="submission" date="2019-07" db="EMBL/GenBank/DDBJ databases">
        <authorList>
            <person name="Whitman W."/>
            <person name="Huntemann M."/>
            <person name="Clum A."/>
            <person name="Pillay M."/>
            <person name="Palaniappan K."/>
            <person name="Varghese N."/>
            <person name="Mikhailova N."/>
            <person name="Stamatis D."/>
            <person name="Reddy T."/>
            <person name="Daum C."/>
            <person name="Shapiro N."/>
            <person name="Ivanova N."/>
            <person name="Kyrpides N."/>
            <person name="Woyke T."/>
        </authorList>
    </citation>
    <scope>NUCLEOTIDE SEQUENCE</scope>
    <source>
        <strain evidence="10">CGMCC 1.10685</strain>
    </source>
</reference>
<evidence type="ECO:0000256" key="2">
    <source>
        <dbReference type="ARBA" id="ARBA00011900"/>
    </source>
</evidence>
<dbReference type="GO" id="GO:0032259">
    <property type="term" value="P:methylation"/>
    <property type="evidence" value="ECO:0007669"/>
    <property type="project" value="UniProtKB-KW"/>
</dbReference>
<dbReference type="InterPro" id="IPR054520">
    <property type="entry name" value="M_Eco57I_C"/>
</dbReference>
<evidence type="ECO:0000256" key="6">
    <source>
        <dbReference type="ARBA" id="ARBA00047942"/>
    </source>
</evidence>
<feature type="domain" description="Type II methyltransferase M.TaqI-like" evidence="7">
    <location>
        <begin position="183"/>
        <end position="259"/>
    </location>
</feature>
<dbReference type="Proteomes" id="UP000315112">
    <property type="component" value="Unassembled WGS sequence"/>
</dbReference>
<dbReference type="EMBL" id="CP046904">
    <property type="protein sequence ID" value="QGZ39336.1"/>
    <property type="molecule type" value="Genomic_DNA"/>
</dbReference>
<protein>
    <recommendedName>
        <fullName evidence="2">site-specific DNA-methyltransferase (adenine-specific)</fullName>
        <ecNumber evidence="2">2.1.1.72</ecNumber>
    </recommendedName>
</protein>
<sequence length="545" mass="59723">MTTELLAHNVAAKLDALLDLSTLVSVASRLVTSTVLSPTEQDVVAQHAKVVSDELVELTRASIVEGTDPLGAAYCAIRSPEQRRGAGQTFTPVEAVLGMFAWAAAQGNFARIVDPGAGTGRYVLHGLRQNLQATGVASEMDPLVALLLRANATALGLADRLDIRIGDFRALQLEPIEGRTLFIGNPPYVRHHDIAPEWKEWYSDSLKRLGHASSKLAGLHLHFFVKTLALSRPGDLGCFITAAEWLDVNYGQSMRDLMTNGLGGRAVFVVAPEVPVFGDAMVSACITCFEPGSADTDIEFKKIDRLEQLLDLTGGHFANKVAAKAERSWSILLRNQEIVRNEEFINLSDLFKVSRGQVTGKNSVWVTKDNRFGLPEEYLVPTITDAADIIHAGGRIDDVEALRRVIALPAALDELEREKFLAIQEFLDWAKAENADKGWIAEHRKPWWRVDMTKPAPQIVVTYMGRRPPVFAVNTAGARIINVAHGLYPKVQLPDESVEQLVAWLNTNISQNSGRVYAGGLTKFEPSEVGRLQIPSAELLARGVF</sequence>
<dbReference type="InterPro" id="IPR050953">
    <property type="entry name" value="N4_N6_ade-DNA_methylase"/>
</dbReference>
<name>A0A562PTE5_9BURK</name>
<keyword evidence="3 9" id="KW-0489">Methyltransferase</keyword>
<dbReference type="SUPFAM" id="SSF53335">
    <property type="entry name" value="S-adenosyl-L-methionine-dependent methyltransferases"/>
    <property type="match status" value="1"/>
</dbReference>
<dbReference type="RefSeq" id="WP_145875055.1">
    <property type="nucleotide sequence ID" value="NZ_CP046904.1"/>
</dbReference>
<dbReference type="Pfam" id="PF07669">
    <property type="entry name" value="Eco57I"/>
    <property type="match status" value="1"/>
</dbReference>
<evidence type="ECO:0000313" key="11">
    <source>
        <dbReference type="Proteomes" id="UP000315112"/>
    </source>
</evidence>
<dbReference type="Pfam" id="PF22837">
    <property type="entry name" value="M_Eco57I_C"/>
    <property type="match status" value="1"/>
</dbReference>
<dbReference type="Proteomes" id="UP000437862">
    <property type="component" value="Chromosome"/>
</dbReference>
<evidence type="ECO:0000256" key="4">
    <source>
        <dbReference type="ARBA" id="ARBA00022679"/>
    </source>
</evidence>
<dbReference type="CDD" id="cd02440">
    <property type="entry name" value="AdoMet_MTases"/>
    <property type="match status" value="1"/>
</dbReference>
<dbReference type="EMBL" id="VLKW01000004">
    <property type="protein sequence ID" value="TWI47356.1"/>
    <property type="molecule type" value="Genomic_DNA"/>
</dbReference>
<proteinExistence type="inferred from homology"/>
<dbReference type="InterPro" id="IPR029063">
    <property type="entry name" value="SAM-dependent_MTases_sf"/>
</dbReference>
<evidence type="ECO:0000259" key="7">
    <source>
        <dbReference type="Pfam" id="PF07669"/>
    </source>
</evidence>
<evidence type="ECO:0000259" key="8">
    <source>
        <dbReference type="Pfam" id="PF22837"/>
    </source>
</evidence>
<evidence type="ECO:0000313" key="10">
    <source>
        <dbReference type="EMBL" id="TWI47356.1"/>
    </source>
</evidence>